<evidence type="ECO:0000313" key="1">
    <source>
        <dbReference type="EMBL" id="KAJ9055741.1"/>
    </source>
</evidence>
<accession>A0ACC2S037</accession>
<evidence type="ECO:0000313" key="2">
    <source>
        <dbReference type="Proteomes" id="UP001165960"/>
    </source>
</evidence>
<proteinExistence type="predicted"/>
<keyword evidence="2" id="KW-1185">Reference proteome</keyword>
<protein>
    <submittedName>
        <fullName evidence="1">Uncharacterized protein</fullName>
    </submittedName>
</protein>
<dbReference type="Proteomes" id="UP001165960">
    <property type="component" value="Unassembled WGS sequence"/>
</dbReference>
<organism evidence="1 2">
    <name type="scientific">Entomophthora muscae</name>
    <dbReference type="NCBI Taxonomy" id="34485"/>
    <lineage>
        <taxon>Eukaryota</taxon>
        <taxon>Fungi</taxon>
        <taxon>Fungi incertae sedis</taxon>
        <taxon>Zoopagomycota</taxon>
        <taxon>Entomophthoromycotina</taxon>
        <taxon>Entomophthoromycetes</taxon>
        <taxon>Entomophthorales</taxon>
        <taxon>Entomophthoraceae</taxon>
        <taxon>Entomophthora</taxon>
    </lineage>
</organism>
<gene>
    <name evidence="1" type="ORF">DSO57_1000599</name>
</gene>
<comment type="caution">
    <text evidence="1">The sequence shown here is derived from an EMBL/GenBank/DDBJ whole genome shotgun (WGS) entry which is preliminary data.</text>
</comment>
<name>A0ACC2S037_9FUNG</name>
<dbReference type="EMBL" id="QTSX02006391">
    <property type="protein sequence ID" value="KAJ9055741.1"/>
    <property type="molecule type" value="Genomic_DNA"/>
</dbReference>
<sequence>MLALFWLAAILGFVQCQAGSDRPVDEDEMDRRREEVRGAFLHAWEGYENIAFGSDEVRPLSNATVNDRFQGWGATMVDSLSTLWIMDFKSEFYRCVERISTVDFSRSNGQVLFFETVIRYLGGLISGYDLSGEPVLLEKAIQLADRLLPAFNSPSGFPYYRIDFASNKPDTNGGRVILSEIGTVQMEFTRLSIITNDPKYKEAALKVYDKLNLMQKPMRGLYPVFLNVNTGLFLTNEITFGALGDSFYEYLLKMYIMLGPNSDRHKYLAMFKESVDGLKSLIRRGYGDRLYVGQIDPSGQYRQTMDHLAFFIPGMLSLGSHVTGSSDYQSLALELVESCYHAYEITSTGLGPEVIGFGASRDITVRAPSNNLRPELLESLFYAYQSTGDSKYPDRAYQIFQSMQRYSRTPTAFAGYRDVNNPDVSRNQLDVMESFFMAETMKYLYLLFCPQDYWDLDTWVFNTEAHPFRISK</sequence>
<reference evidence="1" key="1">
    <citation type="submission" date="2022-04" db="EMBL/GenBank/DDBJ databases">
        <title>Genome of the entomopathogenic fungus Entomophthora muscae.</title>
        <authorList>
            <person name="Elya C."/>
            <person name="Lovett B.R."/>
            <person name="Lee E."/>
            <person name="Macias A.M."/>
            <person name="Hajek A.E."/>
            <person name="De Bivort B.L."/>
            <person name="Kasson M.T."/>
            <person name="De Fine Licht H.H."/>
            <person name="Stajich J.E."/>
        </authorList>
    </citation>
    <scope>NUCLEOTIDE SEQUENCE</scope>
    <source>
        <strain evidence="1">Berkeley</strain>
    </source>
</reference>